<evidence type="ECO:0000256" key="3">
    <source>
        <dbReference type="ARBA" id="ARBA00023143"/>
    </source>
</evidence>
<proteinExistence type="inferred from homology"/>
<accession>A0A1H0R7S1</accession>
<evidence type="ECO:0000256" key="2">
    <source>
        <dbReference type="ARBA" id="ARBA00009272"/>
    </source>
</evidence>
<dbReference type="Pfam" id="PF02049">
    <property type="entry name" value="FliE"/>
    <property type="match status" value="1"/>
</dbReference>
<keyword evidence="3 4" id="KW-0975">Bacterial flagellum</keyword>
<dbReference type="NCBIfam" id="TIGR00205">
    <property type="entry name" value="fliE"/>
    <property type="match status" value="1"/>
</dbReference>
<evidence type="ECO:0000256" key="1">
    <source>
        <dbReference type="ARBA" id="ARBA00004117"/>
    </source>
</evidence>
<dbReference type="GO" id="GO:0009425">
    <property type="term" value="C:bacterial-type flagellum basal body"/>
    <property type="evidence" value="ECO:0007669"/>
    <property type="project" value="UniProtKB-SubCell"/>
</dbReference>
<dbReference type="HAMAP" id="MF_00724">
    <property type="entry name" value="FliE"/>
    <property type="match status" value="1"/>
</dbReference>
<keyword evidence="7" id="KW-1185">Reference proteome</keyword>
<organism evidence="6 7">
    <name type="scientific">Litchfieldia salsa</name>
    <dbReference type="NCBI Taxonomy" id="930152"/>
    <lineage>
        <taxon>Bacteria</taxon>
        <taxon>Bacillati</taxon>
        <taxon>Bacillota</taxon>
        <taxon>Bacilli</taxon>
        <taxon>Bacillales</taxon>
        <taxon>Bacillaceae</taxon>
        <taxon>Litchfieldia</taxon>
    </lineage>
</organism>
<name>A0A1H0R7S1_9BACI</name>
<dbReference type="GO" id="GO:0005198">
    <property type="term" value="F:structural molecule activity"/>
    <property type="evidence" value="ECO:0007669"/>
    <property type="project" value="UniProtKB-UniRule"/>
</dbReference>
<evidence type="ECO:0000256" key="5">
    <source>
        <dbReference type="NCBIfam" id="TIGR00205"/>
    </source>
</evidence>
<dbReference type="STRING" id="930152.SAMN05216565_10284"/>
<protein>
    <recommendedName>
        <fullName evidence="4 5">Flagellar hook-basal body complex protein FliE</fullName>
    </recommendedName>
</protein>
<dbReference type="EMBL" id="FNJU01000002">
    <property type="protein sequence ID" value="SDP25544.1"/>
    <property type="molecule type" value="Genomic_DNA"/>
</dbReference>
<dbReference type="GO" id="GO:0003774">
    <property type="term" value="F:cytoskeletal motor activity"/>
    <property type="evidence" value="ECO:0007669"/>
    <property type="project" value="InterPro"/>
</dbReference>
<comment type="subcellular location">
    <subcellularLocation>
        <location evidence="1 4">Bacterial flagellum basal body</location>
    </subcellularLocation>
</comment>
<evidence type="ECO:0000313" key="7">
    <source>
        <dbReference type="Proteomes" id="UP000199159"/>
    </source>
</evidence>
<keyword evidence="6" id="KW-0969">Cilium</keyword>
<gene>
    <name evidence="4" type="primary">fliE</name>
    <name evidence="6" type="ORF">SAMN05216565_10284</name>
</gene>
<comment type="similarity">
    <text evidence="2 4">Belongs to the FliE family.</text>
</comment>
<dbReference type="PANTHER" id="PTHR34653:SF1">
    <property type="entry name" value="FLAGELLAR HOOK-BASAL BODY COMPLEX PROTEIN FLIE"/>
    <property type="match status" value="1"/>
</dbReference>
<dbReference type="GO" id="GO:0071973">
    <property type="term" value="P:bacterial-type flagellum-dependent cell motility"/>
    <property type="evidence" value="ECO:0007669"/>
    <property type="project" value="InterPro"/>
</dbReference>
<dbReference type="InterPro" id="IPR001624">
    <property type="entry name" value="FliE"/>
</dbReference>
<reference evidence="7" key="1">
    <citation type="submission" date="2016-10" db="EMBL/GenBank/DDBJ databases">
        <authorList>
            <person name="Varghese N."/>
            <person name="Submissions S."/>
        </authorList>
    </citation>
    <scope>NUCLEOTIDE SEQUENCE [LARGE SCALE GENOMIC DNA]</scope>
    <source>
        <strain evidence="7">IBRC-M10078</strain>
    </source>
</reference>
<dbReference type="OrthoDB" id="9812413at2"/>
<evidence type="ECO:0000256" key="4">
    <source>
        <dbReference type="HAMAP-Rule" id="MF_00724"/>
    </source>
</evidence>
<keyword evidence="6" id="KW-0282">Flagellum</keyword>
<sequence>MIDRINVANQFKITNQTNPINKPTASQSTQAFSTFLKDAINEVNRASNESDAMTGKLIKGEKVDLHEVMISAEKSGVTLLTTIEIRNKVVEAYQEVMRMQV</sequence>
<dbReference type="Proteomes" id="UP000199159">
    <property type="component" value="Unassembled WGS sequence"/>
</dbReference>
<dbReference type="PRINTS" id="PR01006">
    <property type="entry name" value="FLGHOOKFLIE"/>
</dbReference>
<dbReference type="PANTHER" id="PTHR34653">
    <property type="match status" value="1"/>
</dbReference>
<dbReference type="RefSeq" id="WP_090850290.1">
    <property type="nucleotide sequence ID" value="NZ_FNJU01000002.1"/>
</dbReference>
<dbReference type="AlphaFoldDB" id="A0A1H0R7S1"/>
<keyword evidence="6" id="KW-0966">Cell projection</keyword>
<evidence type="ECO:0000313" key="6">
    <source>
        <dbReference type="EMBL" id="SDP25544.1"/>
    </source>
</evidence>